<organism evidence="2 3">
    <name type="scientific">Mytilus edulis</name>
    <name type="common">Blue mussel</name>
    <dbReference type="NCBI Taxonomy" id="6550"/>
    <lineage>
        <taxon>Eukaryota</taxon>
        <taxon>Metazoa</taxon>
        <taxon>Spiralia</taxon>
        <taxon>Lophotrochozoa</taxon>
        <taxon>Mollusca</taxon>
        <taxon>Bivalvia</taxon>
        <taxon>Autobranchia</taxon>
        <taxon>Pteriomorphia</taxon>
        <taxon>Mytilida</taxon>
        <taxon>Mytiloidea</taxon>
        <taxon>Mytilidae</taxon>
        <taxon>Mytilinae</taxon>
        <taxon>Mytilus</taxon>
    </lineage>
</organism>
<dbReference type="InterPro" id="IPR049012">
    <property type="entry name" value="Mutator_transp_dom"/>
</dbReference>
<comment type="caution">
    <text evidence="2">The sequence shown here is derived from an EMBL/GenBank/DDBJ whole genome shotgun (WGS) entry which is preliminary data.</text>
</comment>
<protein>
    <recommendedName>
        <fullName evidence="1">Mutator-like transposase domain-containing protein</fullName>
    </recommendedName>
</protein>
<name>A0A8S3U8X9_MYTED</name>
<dbReference type="AlphaFoldDB" id="A0A8S3U8X9"/>
<gene>
    <name evidence="2" type="ORF">MEDL_55120</name>
</gene>
<accession>A0A8S3U8X9</accession>
<evidence type="ECO:0000313" key="3">
    <source>
        <dbReference type="Proteomes" id="UP000683360"/>
    </source>
</evidence>
<dbReference type="EMBL" id="CAJPWZ010002689">
    <property type="protein sequence ID" value="CAG2243010.1"/>
    <property type="molecule type" value="Genomic_DNA"/>
</dbReference>
<feature type="domain" description="Mutator-like transposase" evidence="1">
    <location>
        <begin position="71"/>
        <end position="206"/>
    </location>
</feature>
<dbReference type="Proteomes" id="UP000683360">
    <property type="component" value="Unassembled WGS sequence"/>
</dbReference>
<proteinExistence type="predicted"/>
<dbReference type="Pfam" id="PF20700">
    <property type="entry name" value="Mutator"/>
    <property type="match status" value="1"/>
</dbReference>
<dbReference type="OrthoDB" id="7698403at2759"/>
<evidence type="ECO:0000259" key="1">
    <source>
        <dbReference type="Pfam" id="PF20700"/>
    </source>
</evidence>
<keyword evidence="3" id="KW-1185">Reference proteome</keyword>
<sequence length="283" mass="31532">MGRFKKGGFSHKKYKDRYEKVSEAQKKRWNVPLEDHSYSTQQNTTMFPIGVDHEEEVQVPNSRSFTQWREGRRVVELGILADGLRGCAKCGLPLQLGHTTSILTCGLSAILKIPCSNTVCRHVNNIPTGKRQERIWDANVKLASASINAGLGERQVNTLLSGLNIPPVSHCMMSARQKDVGVALQEVAKETVDQALCEEVELTKRHLKLATREVREGVTYSSGIGLEDHLSDDIEEIPSPSLQPAYQTIEWSTTVNNIFFDIEATGLGMIAVKRYISTIEILI</sequence>
<evidence type="ECO:0000313" key="2">
    <source>
        <dbReference type="EMBL" id="CAG2243010.1"/>
    </source>
</evidence>
<reference evidence="2" key="1">
    <citation type="submission" date="2021-03" db="EMBL/GenBank/DDBJ databases">
        <authorList>
            <person name="Bekaert M."/>
        </authorList>
    </citation>
    <scope>NUCLEOTIDE SEQUENCE</scope>
</reference>